<evidence type="ECO:0000256" key="5">
    <source>
        <dbReference type="ARBA" id="ARBA00022552"/>
    </source>
</evidence>
<dbReference type="SFLD" id="SFLDS00029">
    <property type="entry name" value="Radical_SAM"/>
    <property type="match status" value="1"/>
</dbReference>
<dbReference type="GO" id="GO:0051539">
    <property type="term" value="F:4 iron, 4 sulfur cluster binding"/>
    <property type="evidence" value="ECO:0007669"/>
    <property type="project" value="UniProtKB-KW"/>
</dbReference>
<comment type="subcellular location">
    <subcellularLocation>
        <location evidence="2">Cytoplasm</location>
    </subcellularLocation>
</comment>
<keyword evidence="8" id="KW-0949">S-adenosyl-L-methionine</keyword>
<dbReference type="Pfam" id="PF21016">
    <property type="entry name" value="RlmN_N"/>
    <property type="match status" value="1"/>
</dbReference>
<keyword evidence="12" id="KW-0411">Iron-sulfur</keyword>
<dbReference type="PANTHER" id="PTHR30544:SF5">
    <property type="entry name" value="RADICAL SAM CORE DOMAIN-CONTAINING PROTEIN"/>
    <property type="match status" value="1"/>
</dbReference>
<dbReference type="GO" id="GO:0070475">
    <property type="term" value="P:rRNA base methylation"/>
    <property type="evidence" value="ECO:0007669"/>
    <property type="project" value="InterPro"/>
</dbReference>
<dbReference type="PIRSF" id="PIRSF006004">
    <property type="entry name" value="CHP00048"/>
    <property type="match status" value="1"/>
</dbReference>
<dbReference type="NCBIfam" id="TIGR00048">
    <property type="entry name" value="rRNA_mod_RlmN"/>
    <property type="match status" value="1"/>
</dbReference>
<keyword evidence="6" id="KW-0489">Methyltransferase</keyword>
<keyword evidence="7" id="KW-0808">Transferase</keyword>
<dbReference type="InterPro" id="IPR048641">
    <property type="entry name" value="RlmN_N"/>
</dbReference>
<evidence type="ECO:0000256" key="12">
    <source>
        <dbReference type="ARBA" id="ARBA00023014"/>
    </source>
</evidence>
<keyword evidence="9" id="KW-0819">tRNA processing</keyword>
<dbReference type="GO" id="GO:0005737">
    <property type="term" value="C:cytoplasm"/>
    <property type="evidence" value="ECO:0007669"/>
    <property type="project" value="UniProtKB-SubCell"/>
</dbReference>
<dbReference type="EMBL" id="UINC01052031">
    <property type="protein sequence ID" value="SVB66873.1"/>
    <property type="molecule type" value="Genomic_DNA"/>
</dbReference>
<accession>A0A382FX74</accession>
<dbReference type="InterPro" id="IPR007197">
    <property type="entry name" value="rSAM"/>
</dbReference>
<dbReference type="GO" id="GO:0030488">
    <property type="term" value="P:tRNA methylation"/>
    <property type="evidence" value="ECO:0007669"/>
    <property type="project" value="InterPro"/>
</dbReference>
<keyword evidence="5" id="KW-0698">rRNA processing</keyword>
<proteinExistence type="inferred from homology"/>
<dbReference type="InterPro" id="IPR004383">
    <property type="entry name" value="rRNA_lsu_MTrfase_RlmN/Cfr"/>
</dbReference>
<gene>
    <name evidence="14" type="ORF">METZ01_LOCUS219727</name>
</gene>
<dbReference type="PANTHER" id="PTHR30544">
    <property type="entry name" value="23S RRNA METHYLTRANSFERASE"/>
    <property type="match status" value="1"/>
</dbReference>
<dbReference type="SUPFAM" id="SSF102114">
    <property type="entry name" value="Radical SAM enzymes"/>
    <property type="match status" value="1"/>
</dbReference>
<keyword evidence="3" id="KW-0004">4Fe-4S</keyword>
<evidence type="ECO:0000256" key="2">
    <source>
        <dbReference type="ARBA" id="ARBA00004496"/>
    </source>
</evidence>
<dbReference type="InterPro" id="IPR040072">
    <property type="entry name" value="Methyltransferase_A"/>
</dbReference>
<comment type="cofactor">
    <cofactor evidence="1">
        <name>[4Fe-4S] cluster</name>
        <dbReference type="ChEBI" id="CHEBI:49883"/>
    </cofactor>
</comment>
<protein>
    <recommendedName>
        <fullName evidence="13">Radical SAM core domain-containing protein</fullName>
    </recommendedName>
</protein>
<keyword evidence="11" id="KW-0408">Iron</keyword>
<keyword evidence="10" id="KW-0479">Metal-binding</keyword>
<dbReference type="InterPro" id="IPR013785">
    <property type="entry name" value="Aldolase_TIM"/>
</dbReference>
<dbReference type="GO" id="GO:0008173">
    <property type="term" value="F:RNA methyltransferase activity"/>
    <property type="evidence" value="ECO:0007669"/>
    <property type="project" value="InterPro"/>
</dbReference>
<dbReference type="PROSITE" id="PS51918">
    <property type="entry name" value="RADICAL_SAM"/>
    <property type="match status" value="1"/>
</dbReference>
<dbReference type="Gene3D" id="3.20.20.70">
    <property type="entry name" value="Aldolase class I"/>
    <property type="match status" value="1"/>
</dbReference>
<dbReference type="SFLD" id="SFLDF00275">
    <property type="entry name" value="adenosine_C2_methyltransferase"/>
    <property type="match status" value="1"/>
</dbReference>
<dbReference type="CDD" id="cd01335">
    <property type="entry name" value="Radical_SAM"/>
    <property type="match status" value="1"/>
</dbReference>
<evidence type="ECO:0000256" key="4">
    <source>
        <dbReference type="ARBA" id="ARBA00022490"/>
    </source>
</evidence>
<dbReference type="HAMAP" id="MF_01849">
    <property type="entry name" value="RNA_methyltr_RlmN"/>
    <property type="match status" value="1"/>
</dbReference>
<name>A0A382FX74_9ZZZZ</name>
<evidence type="ECO:0000256" key="8">
    <source>
        <dbReference type="ARBA" id="ARBA00022691"/>
    </source>
</evidence>
<dbReference type="AlphaFoldDB" id="A0A382FX74"/>
<keyword evidence="4" id="KW-0963">Cytoplasm</keyword>
<dbReference type="GO" id="GO:0046872">
    <property type="term" value="F:metal ion binding"/>
    <property type="evidence" value="ECO:0007669"/>
    <property type="project" value="UniProtKB-KW"/>
</dbReference>
<evidence type="ECO:0000256" key="11">
    <source>
        <dbReference type="ARBA" id="ARBA00023004"/>
    </source>
</evidence>
<dbReference type="InterPro" id="IPR058240">
    <property type="entry name" value="rSAM_sf"/>
</dbReference>
<evidence type="ECO:0000256" key="10">
    <source>
        <dbReference type="ARBA" id="ARBA00022723"/>
    </source>
</evidence>
<dbReference type="Gene3D" id="1.10.150.530">
    <property type="match status" value="1"/>
</dbReference>
<evidence type="ECO:0000259" key="13">
    <source>
        <dbReference type="PROSITE" id="PS51918"/>
    </source>
</evidence>
<dbReference type="FunFam" id="3.20.20.70:FF:000014">
    <property type="entry name" value="Probable dual-specificity RNA methyltransferase RlmN"/>
    <property type="match status" value="1"/>
</dbReference>
<sequence>MSGEPRELRSLNADEAGRILVEWGHKSYRVTQLLGWLYKKRASSIDEMSDLPKGLRDQLAGAFLLKPLELAKEQRSRDGTVKFLWRLADGELIESVLIPASIGRDGSQSDRHTLCVSSQVGCAYGCKFCASGLMGYRRNLDAYEIVDQVLAVERWQLAKDGEAPKPEALVNNIVIMGMGEPLANYANLTRALEIFNSPWGLNIGARKITVSTSGLAPQIRQLAETPQQYHLAISLHGATDDVRDKIMPINRKYPLEELISACEVYQQAKGRMIWVEYILIDGINTGPDQVEALGCLAKRLQCKVNLIPYNPVDGIGLKRPSDEAVGRFRDALHQRGVRVTVRIEKGTDIDAACGQLRLKSEKQPTAALS</sequence>
<organism evidence="14">
    <name type="scientific">marine metagenome</name>
    <dbReference type="NCBI Taxonomy" id="408172"/>
    <lineage>
        <taxon>unclassified sequences</taxon>
        <taxon>metagenomes</taxon>
        <taxon>ecological metagenomes</taxon>
    </lineage>
</organism>
<evidence type="ECO:0000256" key="6">
    <source>
        <dbReference type="ARBA" id="ARBA00022603"/>
    </source>
</evidence>
<evidence type="ECO:0000313" key="14">
    <source>
        <dbReference type="EMBL" id="SVB66873.1"/>
    </source>
</evidence>
<dbReference type="SFLD" id="SFLDG01062">
    <property type="entry name" value="methyltransferase_(Class_A)"/>
    <property type="match status" value="1"/>
</dbReference>
<feature type="domain" description="Radical SAM core" evidence="13">
    <location>
        <begin position="108"/>
        <end position="348"/>
    </location>
</feature>
<evidence type="ECO:0000256" key="9">
    <source>
        <dbReference type="ARBA" id="ARBA00022694"/>
    </source>
</evidence>
<dbReference type="InterPro" id="IPR027492">
    <property type="entry name" value="RNA_MTrfase_RlmN"/>
</dbReference>
<evidence type="ECO:0000256" key="7">
    <source>
        <dbReference type="ARBA" id="ARBA00022679"/>
    </source>
</evidence>
<evidence type="ECO:0000256" key="3">
    <source>
        <dbReference type="ARBA" id="ARBA00022485"/>
    </source>
</evidence>
<reference evidence="14" key="1">
    <citation type="submission" date="2018-05" db="EMBL/GenBank/DDBJ databases">
        <authorList>
            <person name="Lanie J.A."/>
            <person name="Ng W.-L."/>
            <person name="Kazmierczak K.M."/>
            <person name="Andrzejewski T.M."/>
            <person name="Davidsen T.M."/>
            <person name="Wayne K.J."/>
            <person name="Tettelin H."/>
            <person name="Glass J.I."/>
            <person name="Rusch D."/>
            <person name="Podicherti R."/>
            <person name="Tsui H.-C.T."/>
            <person name="Winkler M.E."/>
        </authorList>
    </citation>
    <scope>NUCLEOTIDE SEQUENCE</scope>
</reference>
<evidence type="ECO:0000256" key="1">
    <source>
        <dbReference type="ARBA" id="ARBA00001966"/>
    </source>
</evidence>
<dbReference type="Pfam" id="PF04055">
    <property type="entry name" value="Radical_SAM"/>
    <property type="match status" value="1"/>
</dbReference>